<dbReference type="InterPro" id="IPR003594">
    <property type="entry name" value="HATPase_dom"/>
</dbReference>
<accession>A0AA96WHT6</accession>
<dbReference type="InterPro" id="IPR036890">
    <property type="entry name" value="HATPase_C_sf"/>
</dbReference>
<dbReference type="Pfam" id="PF00512">
    <property type="entry name" value="HisKA"/>
    <property type="match status" value="1"/>
</dbReference>
<dbReference type="RefSeq" id="WP_316434047.1">
    <property type="nucleotide sequence ID" value="NZ_CP053586.1"/>
</dbReference>
<proteinExistence type="predicted"/>
<keyword evidence="5" id="KW-0808">Transferase</keyword>
<dbReference type="PRINTS" id="PR00344">
    <property type="entry name" value="BCTRLSENSOR"/>
</dbReference>
<keyword evidence="10 11" id="KW-0472">Membrane</keyword>
<dbReference type="InterPro" id="IPR036097">
    <property type="entry name" value="HisK_dim/P_sf"/>
</dbReference>
<evidence type="ECO:0000256" key="8">
    <source>
        <dbReference type="ARBA" id="ARBA00022989"/>
    </source>
</evidence>
<evidence type="ECO:0000256" key="10">
    <source>
        <dbReference type="ARBA" id="ARBA00023136"/>
    </source>
</evidence>
<evidence type="ECO:0000256" key="6">
    <source>
        <dbReference type="ARBA" id="ARBA00022692"/>
    </source>
</evidence>
<gene>
    <name evidence="14" type="ORF">HJG54_06630</name>
</gene>
<dbReference type="PANTHER" id="PTHR43711">
    <property type="entry name" value="TWO-COMPONENT HISTIDINE KINASE"/>
    <property type="match status" value="1"/>
</dbReference>
<keyword evidence="7 14" id="KW-0418">Kinase</keyword>
<dbReference type="CDD" id="cd00082">
    <property type="entry name" value="HisKA"/>
    <property type="match status" value="1"/>
</dbReference>
<evidence type="ECO:0000256" key="3">
    <source>
        <dbReference type="ARBA" id="ARBA00012438"/>
    </source>
</evidence>
<dbReference type="Gene3D" id="3.30.565.10">
    <property type="entry name" value="Histidine kinase-like ATPase, C-terminal domain"/>
    <property type="match status" value="1"/>
</dbReference>
<dbReference type="InterPro" id="IPR003661">
    <property type="entry name" value="HisK_dim/P_dom"/>
</dbReference>
<keyword evidence="6 11" id="KW-0812">Transmembrane</keyword>
<dbReference type="SUPFAM" id="SSF55874">
    <property type="entry name" value="ATPase domain of HSP90 chaperone/DNA topoisomerase II/histidine kinase"/>
    <property type="match status" value="1"/>
</dbReference>
<dbReference type="InterPro" id="IPR006189">
    <property type="entry name" value="CHASE_dom"/>
</dbReference>
<dbReference type="Pfam" id="PF03924">
    <property type="entry name" value="CHASE"/>
    <property type="match status" value="1"/>
</dbReference>
<dbReference type="FunFam" id="3.30.565.10:FF:000006">
    <property type="entry name" value="Sensor histidine kinase WalK"/>
    <property type="match status" value="1"/>
</dbReference>
<evidence type="ECO:0000256" key="1">
    <source>
        <dbReference type="ARBA" id="ARBA00000085"/>
    </source>
</evidence>
<feature type="domain" description="Histidine kinase" evidence="12">
    <location>
        <begin position="369"/>
        <end position="582"/>
    </location>
</feature>
<organism evidence="14">
    <name type="scientific">Leptolyngbya sp. NK1-12</name>
    <dbReference type="NCBI Taxonomy" id="2547451"/>
    <lineage>
        <taxon>Bacteria</taxon>
        <taxon>Bacillati</taxon>
        <taxon>Cyanobacteriota</taxon>
        <taxon>Cyanophyceae</taxon>
        <taxon>Leptolyngbyales</taxon>
        <taxon>Leptolyngbyaceae</taxon>
        <taxon>Leptolyngbya group</taxon>
        <taxon>Leptolyngbya</taxon>
    </lineage>
</organism>
<dbReference type="InterPro" id="IPR050736">
    <property type="entry name" value="Sensor_HK_Regulatory"/>
</dbReference>
<evidence type="ECO:0000256" key="2">
    <source>
        <dbReference type="ARBA" id="ARBA00004370"/>
    </source>
</evidence>
<evidence type="ECO:0000313" key="14">
    <source>
        <dbReference type="EMBL" id="WNZ22566.1"/>
    </source>
</evidence>
<evidence type="ECO:0000259" key="13">
    <source>
        <dbReference type="PROSITE" id="PS50839"/>
    </source>
</evidence>
<dbReference type="InterPro" id="IPR042240">
    <property type="entry name" value="CHASE_sf"/>
</dbReference>
<dbReference type="Pfam" id="PF02518">
    <property type="entry name" value="HATPase_c"/>
    <property type="match status" value="1"/>
</dbReference>
<dbReference type="InterPro" id="IPR005467">
    <property type="entry name" value="His_kinase_dom"/>
</dbReference>
<dbReference type="AlphaFoldDB" id="A0AA96WHT6"/>
<comment type="subcellular location">
    <subcellularLocation>
        <location evidence="2">Membrane</location>
    </subcellularLocation>
</comment>
<keyword evidence="9" id="KW-0902">Two-component regulatory system</keyword>
<feature type="transmembrane region" description="Helical" evidence="11">
    <location>
        <begin position="326"/>
        <end position="347"/>
    </location>
</feature>
<dbReference type="SMART" id="SM00388">
    <property type="entry name" value="HisKA"/>
    <property type="match status" value="1"/>
</dbReference>
<dbReference type="Gene3D" id="3.30.450.350">
    <property type="entry name" value="CHASE domain"/>
    <property type="match status" value="1"/>
</dbReference>
<protein>
    <recommendedName>
        <fullName evidence="3">histidine kinase</fullName>
        <ecNumber evidence="3">2.7.13.3</ecNumber>
    </recommendedName>
</protein>
<reference evidence="14" key="1">
    <citation type="submission" date="2020-05" db="EMBL/GenBank/DDBJ databases">
        <authorList>
            <person name="Zhu T."/>
            <person name="Keshari N."/>
            <person name="Lu X."/>
        </authorList>
    </citation>
    <scope>NUCLEOTIDE SEQUENCE</scope>
    <source>
        <strain evidence="14">NK1-12</strain>
    </source>
</reference>
<evidence type="ECO:0000256" key="11">
    <source>
        <dbReference type="SAM" id="Phobius"/>
    </source>
</evidence>
<dbReference type="EMBL" id="CP053586">
    <property type="protein sequence ID" value="WNZ22566.1"/>
    <property type="molecule type" value="Genomic_DNA"/>
</dbReference>
<dbReference type="InterPro" id="IPR004358">
    <property type="entry name" value="Sig_transdc_His_kin-like_C"/>
</dbReference>
<keyword evidence="8 11" id="KW-1133">Transmembrane helix</keyword>
<keyword evidence="4" id="KW-0597">Phosphoprotein</keyword>
<dbReference type="PROSITE" id="PS50839">
    <property type="entry name" value="CHASE"/>
    <property type="match status" value="1"/>
</dbReference>
<dbReference type="GO" id="GO:0000155">
    <property type="term" value="F:phosphorelay sensor kinase activity"/>
    <property type="evidence" value="ECO:0007669"/>
    <property type="project" value="InterPro"/>
</dbReference>
<dbReference type="PANTHER" id="PTHR43711:SF26">
    <property type="entry name" value="SENSOR HISTIDINE KINASE RCSC"/>
    <property type="match status" value="1"/>
</dbReference>
<dbReference type="EC" id="2.7.13.3" evidence="3"/>
<evidence type="ECO:0000256" key="9">
    <source>
        <dbReference type="ARBA" id="ARBA00023012"/>
    </source>
</evidence>
<dbReference type="Gene3D" id="1.10.287.130">
    <property type="match status" value="1"/>
</dbReference>
<dbReference type="SUPFAM" id="SSF47384">
    <property type="entry name" value="Homodimeric domain of signal transducing histidine kinase"/>
    <property type="match status" value="1"/>
</dbReference>
<sequence length="582" mass="65307">MPNAVLNRYPALSLVLSLGVGLSILAAILVSRGELAARQLRFQRQIENLGTALQRSLTRYTDALVFLGDYYAVANSQVDRQAFAEFVERPLQTYPGIQALEWVPIVQQTDRPAYEAAIRAEGYPSFQITELAKTGKLVRAGQRPYYVPVTYVEPLAENRSAFGYDLNSDPTRASAIAQARKTGEITVTGRIRLVQEQRDQFGFLVFLPLYRDHQLPDSPELRYQYSTGFMLGVFRVSDVVEEALKNLQYEIDFMVYDQSANPAEQFLGRYEAARKQVTTLENSGFDLTRYALCSVPADCTQVLTIGNRQWAVVFSPAASYPVEMQYGAIATLLGGLLLTSGLGLFLYRLKRELEQTRTLNDLKFRFFSMASHELRTPLSTILLSSELLQLNYTELSDVQKQSNVQRIHATAKQMSQQITDLLMLTRAEVGKLEFHPELLDLERFCQQIVDEMQPSLNQPIQLLSTVQTTKAFLDKKLLQSLLTNLLSNAAKYSPANMPIQFNLACDANTVTFQVRDHGIGIPAADQPRIWETFYRGSNVGEVSGTGLGLAIVKTCVELHRGEWAIESQENQGTTVTVRLPLE</sequence>
<dbReference type="GO" id="GO:0016020">
    <property type="term" value="C:membrane"/>
    <property type="evidence" value="ECO:0007669"/>
    <property type="project" value="UniProtKB-SubCell"/>
</dbReference>
<feature type="domain" description="CHASE" evidence="13">
    <location>
        <begin position="74"/>
        <end position="247"/>
    </location>
</feature>
<comment type="catalytic activity">
    <reaction evidence="1">
        <text>ATP + protein L-histidine = ADP + protein N-phospho-L-histidine.</text>
        <dbReference type="EC" id="2.7.13.3"/>
    </reaction>
</comment>
<dbReference type="SMART" id="SM01079">
    <property type="entry name" value="CHASE"/>
    <property type="match status" value="1"/>
</dbReference>
<dbReference type="CDD" id="cd00075">
    <property type="entry name" value="HATPase"/>
    <property type="match status" value="1"/>
</dbReference>
<evidence type="ECO:0000256" key="7">
    <source>
        <dbReference type="ARBA" id="ARBA00022777"/>
    </source>
</evidence>
<evidence type="ECO:0000256" key="4">
    <source>
        <dbReference type="ARBA" id="ARBA00022553"/>
    </source>
</evidence>
<dbReference type="SMART" id="SM00387">
    <property type="entry name" value="HATPase_c"/>
    <property type="match status" value="1"/>
</dbReference>
<name>A0AA96WHT6_9CYAN</name>
<evidence type="ECO:0000256" key="5">
    <source>
        <dbReference type="ARBA" id="ARBA00022679"/>
    </source>
</evidence>
<evidence type="ECO:0000259" key="12">
    <source>
        <dbReference type="PROSITE" id="PS50109"/>
    </source>
</evidence>
<dbReference type="PROSITE" id="PS50109">
    <property type="entry name" value="HIS_KIN"/>
    <property type="match status" value="1"/>
</dbReference>